<proteinExistence type="predicted"/>
<reference evidence="1" key="2">
    <citation type="journal article" date="2015" name="Data Brief">
        <title>Shoot transcriptome of the giant reed, Arundo donax.</title>
        <authorList>
            <person name="Barrero R.A."/>
            <person name="Guerrero F.D."/>
            <person name="Moolhuijzen P."/>
            <person name="Goolsby J.A."/>
            <person name="Tidwell J."/>
            <person name="Bellgard S.E."/>
            <person name="Bellgard M.I."/>
        </authorList>
    </citation>
    <scope>NUCLEOTIDE SEQUENCE</scope>
    <source>
        <tissue evidence="1">Shoot tissue taken approximately 20 cm above the soil surface</tissue>
    </source>
</reference>
<evidence type="ECO:0000313" key="1">
    <source>
        <dbReference type="EMBL" id="JAD50309.1"/>
    </source>
</evidence>
<sequence>MFRTENSVILCQPTAHKIATVHFDLVLSCEEFSRLV</sequence>
<organism evidence="1">
    <name type="scientific">Arundo donax</name>
    <name type="common">Giant reed</name>
    <name type="synonym">Donax arundinaceus</name>
    <dbReference type="NCBI Taxonomy" id="35708"/>
    <lineage>
        <taxon>Eukaryota</taxon>
        <taxon>Viridiplantae</taxon>
        <taxon>Streptophyta</taxon>
        <taxon>Embryophyta</taxon>
        <taxon>Tracheophyta</taxon>
        <taxon>Spermatophyta</taxon>
        <taxon>Magnoliopsida</taxon>
        <taxon>Liliopsida</taxon>
        <taxon>Poales</taxon>
        <taxon>Poaceae</taxon>
        <taxon>PACMAD clade</taxon>
        <taxon>Arundinoideae</taxon>
        <taxon>Arundineae</taxon>
        <taxon>Arundo</taxon>
    </lineage>
</organism>
<protein>
    <submittedName>
        <fullName evidence="1">Uncharacterized protein</fullName>
    </submittedName>
</protein>
<dbReference type="EMBL" id="GBRH01247586">
    <property type="protein sequence ID" value="JAD50309.1"/>
    <property type="molecule type" value="Transcribed_RNA"/>
</dbReference>
<name>A0A0A9AF65_ARUDO</name>
<reference evidence="1" key="1">
    <citation type="submission" date="2014-09" db="EMBL/GenBank/DDBJ databases">
        <authorList>
            <person name="Magalhaes I.L.F."/>
            <person name="Oliveira U."/>
            <person name="Santos F.R."/>
            <person name="Vidigal T.H.D.A."/>
            <person name="Brescovit A.D."/>
            <person name="Santos A.J."/>
        </authorList>
    </citation>
    <scope>NUCLEOTIDE SEQUENCE</scope>
    <source>
        <tissue evidence="1">Shoot tissue taken approximately 20 cm above the soil surface</tissue>
    </source>
</reference>
<accession>A0A0A9AF65</accession>
<dbReference type="AlphaFoldDB" id="A0A0A9AF65"/>